<proteinExistence type="predicted"/>
<dbReference type="Proteomes" id="UP000266861">
    <property type="component" value="Unassembled WGS sequence"/>
</dbReference>
<accession>A0A397J498</accession>
<reference evidence="2 3" key="1">
    <citation type="submission" date="2018-08" db="EMBL/GenBank/DDBJ databases">
        <title>Genome and evolution of the arbuscular mycorrhizal fungus Diversispora epigaea (formerly Glomus versiforme) and its bacterial endosymbionts.</title>
        <authorList>
            <person name="Sun X."/>
            <person name="Fei Z."/>
            <person name="Harrison M."/>
        </authorList>
    </citation>
    <scope>NUCLEOTIDE SEQUENCE [LARGE SCALE GENOMIC DNA]</scope>
    <source>
        <strain evidence="2 3">IT104</strain>
    </source>
</reference>
<protein>
    <recommendedName>
        <fullName evidence="1">Protein kinase domain-containing protein</fullName>
    </recommendedName>
</protein>
<dbReference type="InterPro" id="IPR011009">
    <property type="entry name" value="Kinase-like_dom_sf"/>
</dbReference>
<name>A0A397J498_9GLOM</name>
<dbReference type="GO" id="GO:0005524">
    <property type="term" value="F:ATP binding"/>
    <property type="evidence" value="ECO:0007669"/>
    <property type="project" value="InterPro"/>
</dbReference>
<dbReference type="Gene3D" id="1.10.510.10">
    <property type="entry name" value="Transferase(Phosphotransferase) domain 1"/>
    <property type="match status" value="1"/>
</dbReference>
<dbReference type="GO" id="GO:0004674">
    <property type="term" value="F:protein serine/threonine kinase activity"/>
    <property type="evidence" value="ECO:0007669"/>
    <property type="project" value="TreeGrafter"/>
</dbReference>
<dbReference type="SUPFAM" id="SSF56112">
    <property type="entry name" value="Protein kinase-like (PK-like)"/>
    <property type="match status" value="1"/>
</dbReference>
<comment type="caution">
    <text evidence="2">The sequence shown here is derived from an EMBL/GenBank/DDBJ whole genome shotgun (WGS) entry which is preliminary data.</text>
</comment>
<dbReference type="EMBL" id="PQFF01000092">
    <property type="protein sequence ID" value="RHZ83139.1"/>
    <property type="molecule type" value="Genomic_DNA"/>
</dbReference>
<keyword evidence="3" id="KW-1185">Reference proteome</keyword>
<sequence>MSTHSFYRRKSRAYKTKTGSLISSFNGFARFGEEFIDYGECLECGKKNTGFNWCQSCNSKHFRNCFLQWSSGNREIDKFIRNSQIFATSRDCVLDWIPYNQLTSFRILGRGGFGIVQRATWLEGQIDQIIGWNYLQRKWERHGRTRVSIKVLDNSRDIKVDYFHEMMPIFGTNSLSEKLLFHHIRYLGITRNPATQKYAIVMQYIEQGNLRNYLEKNYSIMNWERKLFILQYVAKGLKILHEADIIHRNLHSGNILIHNNLPLISDTGMCRPANKLVQSDKNEIYGVIPFMAPELLKTGKYSKETDIYSFGLIIWEICANHPPLNEHSHDTNLAMDICLGERPPIPEDTPKSLITLIKSCLDAIPENRPSVAELFNNLNSWYLDLSQINRTEYYFEYKLADRLRLKGLNKCSKKPFVKNHPEACYRSRLLNFPNLPKPINDKFGDVKLSLENFMRVSTRYEDADDDSNEEISDVEEYLDDLIERVKAFGKSKEIFKKIDNSTS</sequence>
<dbReference type="AlphaFoldDB" id="A0A397J498"/>
<dbReference type="PRINTS" id="PR00109">
    <property type="entry name" value="TYRKINASE"/>
</dbReference>
<dbReference type="STRING" id="1348612.A0A397J498"/>
<dbReference type="InterPro" id="IPR000719">
    <property type="entry name" value="Prot_kinase_dom"/>
</dbReference>
<dbReference type="InterPro" id="IPR001245">
    <property type="entry name" value="Ser-Thr/Tyr_kinase_cat_dom"/>
</dbReference>
<evidence type="ECO:0000259" key="1">
    <source>
        <dbReference type="PROSITE" id="PS50011"/>
    </source>
</evidence>
<dbReference type="PANTHER" id="PTHR44329">
    <property type="entry name" value="SERINE/THREONINE-PROTEIN KINASE TNNI3K-RELATED"/>
    <property type="match status" value="1"/>
</dbReference>
<dbReference type="InterPro" id="IPR051681">
    <property type="entry name" value="Ser/Thr_Kinases-Pseudokinases"/>
</dbReference>
<evidence type="ECO:0000313" key="3">
    <source>
        <dbReference type="Proteomes" id="UP000266861"/>
    </source>
</evidence>
<dbReference type="PROSITE" id="PS50011">
    <property type="entry name" value="PROTEIN_KINASE_DOM"/>
    <property type="match status" value="1"/>
</dbReference>
<dbReference type="OrthoDB" id="2385842at2759"/>
<feature type="domain" description="Protein kinase" evidence="1">
    <location>
        <begin position="102"/>
        <end position="382"/>
    </location>
</feature>
<dbReference type="Pfam" id="PF07714">
    <property type="entry name" value="PK_Tyr_Ser-Thr"/>
    <property type="match status" value="1"/>
</dbReference>
<gene>
    <name evidence="2" type="ORF">Glove_99g47</name>
</gene>
<evidence type="ECO:0000313" key="2">
    <source>
        <dbReference type="EMBL" id="RHZ83139.1"/>
    </source>
</evidence>
<organism evidence="2 3">
    <name type="scientific">Diversispora epigaea</name>
    <dbReference type="NCBI Taxonomy" id="1348612"/>
    <lineage>
        <taxon>Eukaryota</taxon>
        <taxon>Fungi</taxon>
        <taxon>Fungi incertae sedis</taxon>
        <taxon>Mucoromycota</taxon>
        <taxon>Glomeromycotina</taxon>
        <taxon>Glomeromycetes</taxon>
        <taxon>Diversisporales</taxon>
        <taxon>Diversisporaceae</taxon>
        <taxon>Diversispora</taxon>
    </lineage>
</organism>